<proteinExistence type="predicted"/>
<name>A0AAE0M864_9PEZI</name>
<protein>
    <submittedName>
        <fullName evidence="3">Uncharacterized protein</fullName>
    </submittedName>
</protein>
<accession>A0AAE0M864</accession>
<sequence length="467" mass="49495">MAPLLSLNPTNLRLAALTFMLLLAVLWTLSANSNNSETAFDITSPDAPVLAKPDNDVPPLSATGVVAPSSLPSPSQVPVDPFVPPPELNPPPDAGDLLPPDLLPPDLLPPDLLPPDLAQPPSPDGINIMPSGFEPLPTPPPNPDNLPPLPTHPDPSLPPPPEGDLGPDGLIHILPVQDVSTPENTTTGSGKGRLLIVYAYAESEAARANLAYFVEKGLHGAADFVFIFNGNASAASLVPALPNVRTVHRENTCYDLGAIGEVLRDGDLWKQYSRFITMNASIRGPFLPVWSAGTCWSDLYLNRVTDKTKLVGMTLNCKPRPHVQSMIFATDAIGMAVLLDPAQAVAASVDDQFGKSTDPVGLSGCYNSHNSAVHAEVGTSGLITAAGYEFDAMMAALHSHASPEEFCTANPDAGDLLFDGSYFGSNVHPYETVFIKANRNIDGGLLTHLTEWHMSMKTTSFDSCGVI</sequence>
<dbReference type="EMBL" id="JAUEDM010000003">
    <property type="protein sequence ID" value="KAK3322892.1"/>
    <property type="molecule type" value="Genomic_DNA"/>
</dbReference>
<evidence type="ECO:0000313" key="4">
    <source>
        <dbReference type="Proteomes" id="UP001283341"/>
    </source>
</evidence>
<feature type="compositionally biased region" description="Pro residues" evidence="1">
    <location>
        <begin position="81"/>
        <end position="93"/>
    </location>
</feature>
<organism evidence="3 4">
    <name type="scientific">Apodospora peruviana</name>
    <dbReference type="NCBI Taxonomy" id="516989"/>
    <lineage>
        <taxon>Eukaryota</taxon>
        <taxon>Fungi</taxon>
        <taxon>Dikarya</taxon>
        <taxon>Ascomycota</taxon>
        <taxon>Pezizomycotina</taxon>
        <taxon>Sordariomycetes</taxon>
        <taxon>Sordariomycetidae</taxon>
        <taxon>Sordariales</taxon>
        <taxon>Lasiosphaeriaceae</taxon>
        <taxon>Apodospora</taxon>
    </lineage>
</organism>
<reference evidence="3" key="1">
    <citation type="journal article" date="2023" name="Mol. Phylogenet. Evol.">
        <title>Genome-scale phylogeny and comparative genomics of the fungal order Sordariales.</title>
        <authorList>
            <person name="Hensen N."/>
            <person name="Bonometti L."/>
            <person name="Westerberg I."/>
            <person name="Brannstrom I.O."/>
            <person name="Guillou S."/>
            <person name="Cros-Aarteil S."/>
            <person name="Calhoun S."/>
            <person name="Haridas S."/>
            <person name="Kuo A."/>
            <person name="Mondo S."/>
            <person name="Pangilinan J."/>
            <person name="Riley R."/>
            <person name="LaButti K."/>
            <person name="Andreopoulos B."/>
            <person name="Lipzen A."/>
            <person name="Chen C."/>
            <person name="Yan M."/>
            <person name="Daum C."/>
            <person name="Ng V."/>
            <person name="Clum A."/>
            <person name="Steindorff A."/>
            <person name="Ohm R.A."/>
            <person name="Martin F."/>
            <person name="Silar P."/>
            <person name="Natvig D.O."/>
            <person name="Lalanne C."/>
            <person name="Gautier V."/>
            <person name="Ament-Velasquez S.L."/>
            <person name="Kruys A."/>
            <person name="Hutchinson M.I."/>
            <person name="Powell A.J."/>
            <person name="Barry K."/>
            <person name="Miller A.N."/>
            <person name="Grigoriev I.V."/>
            <person name="Debuchy R."/>
            <person name="Gladieux P."/>
            <person name="Hiltunen Thoren M."/>
            <person name="Johannesson H."/>
        </authorList>
    </citation>
    <scope>NUCLEOTIDE SEQUENCE</scope>
    <source>
        <strain evidence="3">CBS 118394</strain>
    </source>
</reference>
<dbReference type="AlphaFoldDB" id="A0AAE0M864"/>
<keyword evidence="4" id="KW-1185">Reference proteome</keyword>
<feature type="compositionally biased region" description="Pro residues" evidence="1">
    <location>
        <begin position="136"/>
        <end position="162"/>
    </location>
</feature>
<comment type="caution">
    <text evidence="3">The sequence shown here is derived from an EMBL/GenBank/DDBJ whole genome shotgun (WGS) entry which is preliminary data.</text>
</comment>
<feature type="compositionally biased region" description="Pro residues" evidence="1">
    <location>
        <begin position="101"/>
        <end position="123"/>
    </location>
</feature>
<feature type="signal peptide" evidence="2">
    <location>
        <begin position="1"/>
        <end position="31"/>
    </location>
</feature>
<feature type="chain" id="PRO_5041927636" evidence="2">
    <location>
        <begin position="32"/>
        <end position="467"/>
    </location>
</feature>
<feature type="compositionally biased region" description="Low complexity" evidence="1">
    <location>
        <begin position="65"/>
        <end position="80"/>
    </location>
</feature>
<keyword evidence="2" id="KW-0732">Signal</keyword>
<reference evidence="3" key="2">
    <citation type="submission" date="2023-06" db="EMBL/GenBank/DDBJ databases">
        <authorList>
            <consortium name="Lawrence Berkeley National Laboratory"/>
            <person name="Haridas S."/>
            <person name="Hensen N."/>
            <person name="Bonometti L."/>
            <person name="Westerberg I."/>
            <person name="Brannstrom I.O."/>
            <person name="Guillou S."/>
            <person name="Cros-Aarteil S."/>
            <person name="Calhoun S."/>
            <person name="Kuo A."/>
            <person name="Mondo S."/>
            <person name="Pangilinan J."/>
            <person name="Riley R."/>
            <person name="Labutti K."/>
            <person name="Andreopoulos B."/>
            <person name="Lipzen A."/>
            <person name="Chen C."/>
            <person name="Yanf M."/>
            <person name="Daum C."/>
            <person name="Ng V."/>
            <person name="Clum A."/>
            <person name="Steindorff A."/>
            <person name="Ohm R."/>
            <person name="Martin F."/>
            <person name="Silar P."/>
            <person name="Natvig D."/>
            <person name="Lalanne C."/>
            <person name="Gautier V."/>
            <person name="Ament-Velasquez S.L."/>
            <person name="Kruys A."/>
            <person name="Hutchinson M.I."/>
            <person name="Powell A.J."/>
            <person name="Barry K."/>
            <person name="Miller A.N."/>
            <person name="Grigoriev I.V."/>
            <person name="Debuchy R."/>
            <person name="Gladieux P."/>
            <person name="Thoren M.H."/>
            <person name="Johannesson H."/>
        </authorList>
    </citation>
    <scope>NUCLEOTIDE SEQUENCE</scope>
    <source>
        <strain evidence="3">CBS 118394</strain>
    </source>
</reference>
<evidence type="ECO:0000313" key="3">
    <source>
        <dbReference type="EMBL" id="KAK3322892.1"/>
    </source>
</evidence>
<gene>
    <name evidence="3" type="ORF">B0H66DRAFT_216713</name>
</gene>
<evidence type="ECO:0000256" key="1">
    <source>
        <dbReference type="SAM" id="MobiDB-lite"/>
    </source>
</evidence>
<dbReference type="Proteomes" id="UP001283341">
    <property type="component" value="Unassembled WGS sequence"/>
</dbReference>
<feature type="region of interest" description="Disordered" evidence="1">
    <location>
        <begin position="50"/>
        <end position="167"/>
    </location>
</feature>
<evidence type="ECO:0000256" key="2">
    <source>
        <dbReference type="SAM" id="SignalP"/>
    </source>
</evidence>